<evidence type="ECO:0000259" key="11">
    <source>
        <dbReference type="PROSITE" id="PS50263"/>
    </source>
</evidence>
<feature type="transmembrane region" description="Helical" evidence="10">
    <location>
        <begin position="33"/>
        <end position="49"/>
    </location>
</feature>
<dbReference type="InterPro" id="IPR059110">
    <property type="entry name" value="Lnt_campylobact"/>
</dbReference>
<dbReference type="AlphaFoldDB" id="E0UPN9"/>
<dbReference type="GO" id="GO:0005886">
    <property type="term" value="C:plasma membrane"/>
    <property type="evidence" value="ECO:0007669"/>
    <property type="project" value="UniProtKB-SubCell"/>
</dbReference>
<dbReference type="NCBIfam" id="NF008934">
    <property type="entry name" value="PRK12291.1"/>
    <property type="match status" value="1"/>
</dbReference>
<dbReference type="eggNOG" id="COG0815">
    <property type="taxonomic scope" value="Bacteria"/>
</dbReference>
<keyword evidence="7 10" id="KW-1133">Transmembrane helix</keyword>
<dbReference type="GO" id="GO:0016410">
    <property type="term" value="F:N-acyltransferase activity"/>
    <property type="evidence" value="ECO:0007669"/>
    <property type="project" value="InterPro"/>
</dbReference>
<protein>
    <submittedName>
        <fullName evidence="12">Apolipoprotein N-acyltransferase</fullName>
    </submittedName>
</protein>
<feature type="transmembrane region" description="Helical" evidence="10">
    <location>
        <begin position="107"/>
        <end position="127"/>
    </location>
</feature>
<feature type="transmembrane region" description="Helical" evidence="10">
    <location>
        <begin position="165"/>
        <end position="180"/>
    </location>
</feature>
<feature type="transmembrane region" description="Helical" evidence="10">
    <location>
        <begin position="7"/>
        <end position="27"/>
    </location>
</feature>
<dbReference type="InterPro" id="IPR036526">
    <property type="entry name" value="C-N_Hydrolase_sf"/>
</dbReference>
<dbReference type="PANTHER" id="PTHR38686:SF1">
    <property type="entry name" value="APOLIPOPROTEIN N-ACYLTRANSFERASE"/>
    <property type="match status" value="1"/>
</dbReference>
<dbReference type="STRING" id="563040.Saut_0582"/>
<organism evidence="12 13">
    <name type="scientific">Sulfurimonas autotrophica (strain ATCC BAA-671 / DSM 16294 / JCM 11897 / OK10)</name>
    <dbReference type="NCBI Taxonomy" id="563040"/>
    <lineage>
        <taxon>Bacteria</taxon>
        <taxon>Pseudomonadati</taxon>
        <taxon>Campylobacterota</taxon>
        <taxon>Epsilonproteobacteria</taxon>
        <taxon>Campylobacterales</taxon>
        <taxon>Sulfurimonadaceae</taxon>
        <taxon>Sulfurimonas</taxon>
    </lineage>
</organism>
<keyword evidence="5 12" id="KW-0808">Transferase</keyword>
<keyword evidence="4" id="KW-0997">Cell inner membrane</keyword>
<evidence type="ECO:0000256" key="7">
    <source>
        <dbReference type="ARBA" id="ARBA00022989"/>
    </source>
</evidence>
<gene>
    <name evidence="12" type="ordered locus">Saut_0582</name>
</gene>
<dbReference type="Proteomes" id="UP000007803">
    <property type="component" value="Chromosome"/>
</dbReference>
<dbReference type="OrthoDB" id="9804277at2"/>
<name>E0UPN9_SULAO</name>
<evidence type="ECO:0000256" key="3">
    <source>
        <dbReference type="ARBA" id="ARBA00022475"/>
    </source>
</evidence>
<dbReference type="Gene3D" id="3.60.110.10">
    <property type="entry name" value="Carbon-nitrogen hydrolase"/>
    <property type="match status" value="1"/>
</dbReference>
<keyword evidence="12" id="KW-0449">Lipoprotein</keyword>
<accession>E0UPN9</accession>
<feature type="transmembrane region" description="Helical" evidence="10">
    <location>
        <begin position="83"/>
        <end position="100"/>
    </location>
</feature>
<evidence type="ECO:0000313" key="13">
    <source>
        <dbReference type="Proteomes" id="UP000007803"/>
    </source>
</evidence>
<evidence type="ECO:0000313" key="12">
    <source>
        <dbReference type="EMBL" id="ADN08631.1"/>
    </source>
</evidence>
<proteinExistence type="inferred from homology"/>
<dbReference type="InterPro" id="IPR003010">
    <property type="entry name" value="C-N_Hydrolase"/>
</dbReference>
<comment type="subcellular location">
    <subcellularLocation>
        <location evidence="1">Cell membrane</location>
        <topology evidence="1">Multi-pass membrane protein</topology>
    </subcellularLocation>
</comment>
<evidence type="ECO:0000256" key="6">
    <source>
        <dbReference type="ARBA" id="ARBA00022692"/>
    </source>
</evidence>
<dbReference type="KEGG" id="sua:Saut_0582"/>
<keyword evidence="9 12" id="KW-0012">Acyltransferase</keyword>
<dbReference type="InterPro" id="IPR004563">
    <property type="entry name" value="Apolipo_AcylTrfase"/>
</dbReference>
<sequence length="402" mass="46312">MNRFTKIFLLGIVTAALFSAFIYFEYFGISNKLINTFFGLGAIALLLYIPKKAVLVAGFFIGLFWFYWIGYSFKYQGVGYMEPIITFSFGIIYLIFFAPLSFTDKPYIRAVLLFGLSFIEPLGWNWMKIELLFVNSYIGVYKYQLVAVLLALSLPALIKHKTYKFLPLLLLVFAFNYGYPKQYDAPLKIKLIQTNIPQEIKWTREALYPTIRMVYQEIQKAQNKGYDVVVFPESVFPLFMNKTPKLMQELKKASKKITIIAGALLSENNLNYNVTYMFYNGKYKVAKKLILVPFGEYIPLPKFAQKIINDTFFQGGSDFVTAKKPTDFEIKGIKFRNAICYEATCKELYTGDVKYMIAISNNAWFTPSIEPTLQKLLIEYYGRKNGVTIYHAANIRGTGIIK</sequence>
<dbReference type="Pfam" id="PF26365">
    <property type="entry name" value="ApoNAT_membrane"/>
    <property type="match status" value="1"/>
</dbReference>
<keyword evidence="8 10" id="KW-0472">Membrane</keyword>
<feature type="transmembrane region" description="Helical" evidence="10">
    <location>
        <begin position="54"/>
        <end position="71"/>
    </location>
</feature>
<dbReference type="HOGENOM" id="CLU_050649_0_0_7"/>
<dbReference type="NCBIfam" id="TIGR00546">
    <property type="entry name" value="lnt"/>
    <property type="match status" value="1"/>
</dbReference>
<evidence type="ECO:0000256" key="10">
    <source>
        <dbReference type="SAM" id="Phobius"/>
    </source>
</evidence>
<evidence type="ECO:0000256" key="5">
    <source>
        <dbReference type="ARBA" id="ARBA00022679"/>
    </source>
</evidence>
<dbReference type="InterPro" id="IPR059109">
    <property type="entry name" value="Lnt_membrane_dom"/>
</dbReference>
<feature type="transmembrane region" description="Helical" evidence="10">
    <location>
        <begin position="139"/>
        <end position="158"/>
    </location>
</feature>
<comment type="similarity">
    <text evidence="2">Belongs to the CN hydrolase family. Apolipoprotein N-acyltransferase subfamily.</text>
</comment>
<dbReference type="Pfam" id="PF00795">
    <property type="entry name" value="CN_hydrolase"/>
    <property type="match status" value="1"/>
</dbReference>
<dbReference type="RefSeq" id="WP_013326387.1">
    <property type="nucleotide sequence ID" value="NC_014506.1"/>
</dbReference>
<dbReference type="PANTHER" id="PTHR38686">
    <property type="entry name" value="APOLIPOPROTEIN N-ACYLTRANSFERASE"/>
    <property type="match status" value="1"/>
</dbReference>
<evidence type="ECO:0000256" key="8">
    <source>
        <dbReference type="ARBA" id="ARBA00023136"/>
    </source>
</evidence>
<evidence type="ECO:0000256" key="4">
    <source>
        <dbReference type="ARBA" id="ARBA00022519"/>
    </source>
</evidence>
<evidence type="ECO:0000256" key="9">
    <source>
        <dbReference type="ARBA" id="ARBA00023315"/>
    </source>
</evidence>
<dbReference type="EMBL" id="CP002205">
    <property type="protein sequence ID" value="ADN08631.1"/>
    <property type="molecule type" value="Genomic_DNA"/>
</dbReference>
<feature type="domain" description="CN hydrolase" evidence="11">
    <location>
        <begin position="192"/>
        <end position="402"/>
    </location>
</feature>
<keyword evidence="3" id="KW-1003">Cell membrane</keyword>
<dbReference type="SUPFAM" id="SSF56317">
    <property type="entry name" value="Carbon-nitrogen hydrolase"/>
    <property type="match status" value="1"/>
</dbReference>
<dbReference type="PROSITE" id="PS50263">
    <property type="entry name" value="CN_HYDROLASE"/>
    <property type="match status" value="1"/>
</dbReference>
<keyword evidence="13" id="KW-1185">Reference proteome</keyword>
<evidence type="ECO:0000256" key="1">
    <source>
        <dbReference type="ARBA" id="ARBA00004651"/>
    </source>
</evidence>
<reference evidence="13" key="1">
    <citation type="journal article" date="2010" name="Stand. Genomic Sci.">
        <title>Complete genome sequence of Sulfurimonas autotrophica type strain (OK10).</title>
        <authorList>
            <person name="Sikorski J."/>
            <person name="Munk C."/>
            <person name="Lapidus A."/>
            <person name="Djao O."/>
            <person name="Lucas S."/>
            <person name="Glavina Del Rio T."/>
            <person name="Nolan M."/>
            <person name="Tice H."/>
            <person name="Han C."/>
            <person name="Cheng J."/>
            <person name="Tapia R."/>
            <person name="Goodwin L."/>
            <person name="Pitluck S."/>
            <person name="Liolios K."/>
            <person name="Ivanova N."/>
            <person name="Mavromatis K."/>
            <person name="Mikhailova N."/>
            <person name="Pati A."/>
            <person name="Sims D."/>
            <person name="Meincke L."/>
            <person name="Brettin T."/>
            <person name="Detter J."/>
            <person name="Chen A."/>
            <person name="Palaniappan K."/>
            <person name="Land M."/>
            <person name="Hauser L."/>
            <person name="Chang Y."/>
            <person name="Jeffries C."/>
            <person name="Rohde M."/>
            <person name="Lang E."/>
            <person name="Spring S."/>
            <person name="Goker M."/>
            <person name="Woyke T."/>
            <person name="Bristow J."/>
            <person name="Eisen J."/>
            <person name="Markowitz V."/>
            <person name="Hugenholtz P."/>
            <person name="Kyrpides N."/>
            <person name="Klenk H."/>
        </authorList>
    </citation>
    <scope>NUCLEOTIDE SEQUENCE [LARGE SCALE GENOMIC DNA]</scope>
    <source>
        <strain evidence="13">ATCC BAA-671 / DSM 16294 / JCM 11897 / OK10</strain>
    </source>
</reference>
<evidence type="ECO:0000256" key="2">
    <source>
        <dbReference type="ARBA" id="ARBA00010065"/>
    </source>
</evidence>
<dbReference type="GO" id="GO:0042158">
    <property type="term" value="P:lipoprotein biosynthetic process"/>
    <property type="evidence" value="ECO:0007669"/>
    <property type="project" value="InterPro"/>
</dbReference>
<keyword evidence="6 10" id="KW-0812">Transmembrane</keyword>